<dbReference type="Gene3D" id="3.40.640.10">
    <property type="entry name" value="Type I PLP-dependent aspartate aminotransferase-like (Major domain)"/>
    <property type="match status" value="1"/>
</dbReference>
<protein>
    <recommendedName>
        <fullName evidence="11">(S)-3-amino-2-methylpropionate transaminase</fullName>
        <ecNumber evidence="5">2.6.1.19</ecNumber>
        <ecNumber evidence="4">2.6.1.22</ecNumber>
    </recommendedName>
    <alternativeName>
        <fullName evidence="12">GABA aminotransferase</fullName>
    </alternativeName>
    <alternativeName>
        <fullName evidence="10">Gamma-amino-N-butyrate transaminase</fullName>
    </alternativeName>
    <alternativeName>
        <fullName evidence="9">L-AIBAT</fullName>
    </alternativeName>
</protein>
<evidence type="ECO:0000256" key="2">
    <source>
        <dbReference type="ARBA" id="ARBA00006019"/>
    </source>
</evidence>
<dbReference type="Pfam" id="PF10557">
    <property type="entry name" value="Cullin_Nedd8"/>
    <property type="match status" value="1"/>
</dbReference>
<dbReference type="InterPro" id="IPR001373">
    <property type="entry name" value="Cullin_N"/>
</dbReference>
<dbReference type="GO" id="GO:0031625">
    <property type="term" value="F:ubiquitin protein ligase binding"/>
    <property type="evidence" value="ECO:0007669"/>
    <property type="project" value="InterPro"/>
</dbReference>
<gene>
    <name evidence="18" type="ORF">BDFB_008617</name>
</gene>
<dbReference type="SMART" id="SM00884">
    <property type="entry name" value="Cullin_Nedd8"/>
    <property type="match status" value="1"/>
</dbReference>
<name>A0A482VK33_ASBVE</name>
<dbReference type="InterPro" id="IPR004631">
    <property type="entry name" value="4NH2But_aminotransferase_euk"/>
</dbReference>
<dbReference type="EC" id="2.6.1.19" evidence="5"/>
<feature type="domain" description="MADF" evidence="17">
    <location>
        <begin position="6"/>
        <end position="110"/>
    </location>
</feature>
<dbReference type="OrthoDB" id="27073at2759"/>
<dbReference type="GO" id="GO:0005739">
    <property type="term" value="C:mitochondrion"/>
    <property type="evidence" value="ECO:0007669"/>
    <property type="project" value="TreeGrafter"/>
</dbReference>
<comment type="cofactor">
    <cofactor evidence="1">
        <name>pyridoxal 5'-phosphate</name>
        <dbReference type="ChEBI" id="CHEBI:597326"/>
    </cofactor>
</comment>
<dbReference type="GO" id="GO:0006511">
    <property type="term" value="P:ubiquitin-dependent protein catabolic process"/>
    <property type="evidence" value="ECO:0007669"/>
    <property type="project" value="InterPro"/>
</dbReference>
<dbReference type="GO" id="GO:0009450">
    <property type="term" value="P:gamma-aminobutyric acid catabolic process"/>
    <property type="evidence" value="ECO:0007669"/>
    <property type="project" value="TreeGrafter"/>
</dbReference>
<dbReference type="SUPFAM" id="SSF74788">
    <property type="entry name" value="Cullin repeat-like"/>
    <property type="match status" value="1"/>
</dbReference>
<dbReference type="PROSITE" id="PS51029">
    <property type="entry name" value="MADF"/>
    <property type="match status" value="1"/>
</dbReference>
<evidence type="ECO:0000256" key="9">
    <source>
        <dbReference type="ARBA" id="ARBA00029760"/>
    </source>
</evidence>
<dbReference type="SUPFAM" id="SSF46785">
    <property type="entry name" value="Winged helix' DNA-binding domain"/>
    <property type="match status" value="1"/>
</dbReference>
<sequence length="1215" mass="141420">MLSVEKLIINVEKQPCIWNIHHKTYSDKQMKMKAWQRICRDFYPQWDEFSHDEAKLKTSYLQKKWKSIRDYYTKQRKEIANNAHTSTPSGIRRKKYIYFDLLQFLEVINSDRNSNRNKPEDRAMCENEDDEGAEELPHSEDSQDPLIKTEELEDYSETEITDNYSQPQLQQPSVMVERRQEIDEDEILEAEIIAIFNSSSYANSFEELYRIAEDLYTQRYSPLLYNLQVLIETYLRRKLQIILSNDGNILRTVDEFWKEFCRHIKTFKNIFLYYDRSPKFFKYNTVQSISLGLFSSVIIFNPSVKEKIIDEILVEIEMERNGLIIDRVLLKSMIEMLNSLQVYEEIFQGEFLKSSQNFYEDEGTKIIQVYNVPLYLSHVNRRIVQEEDRIKNYLNKCTENLLLDIIHKQLIENHITEILNKGFDELIDNNMYTELILIYKLFQKISNGSKYLITYFKEYIIKKGTSITDPKNEKNMIQDLLNFKDDLEKIIMVSFEDKKEFHECVRVAFKNFINNCQTKSAQLLAKYLDTKLRGKDISDEDLEIILTKKFYLSNHSGRKLLWQPSLSHCLLKANFDCGYKELQVSLFQTIVLLLFNTLTVIGFKEIQESTNLDQVELKRTLLSLICGKAKILIKSPKRREIEDEDLFIFNSKFTDKLFRVKINQIQLQESAEDEKETEKNVLVDRQFQIDAAIVRIMKNKKSIKHNMLVRELYDVLDIPVNQTDLKKRIELLIERNARAAGSSISIKGEPDCPVVKTEIPGPKSKELLKELDCIQQAGTVQYFANFDKSIGNYLADADGNFLLDTYTQISSIPLGYNHPELLKVFNDEHNLTCPWSVPWRRLAQTTPEFTQRSNTDLTVYFMPKGKICLPNITTMMCGSCSNENAFKNIFIAYRRKKRGEDVDFTPEERTSCVYNQPPGSPKLSILSFFGAFHGRTLGALSTTHSKDIHKLDIPAFDWPIAHFPLYKYPLEGNECENRKEDEKCLAEVEELFEKYEKKGVPVAGIIVEPIQSEGGDNEASPEFFQGLQKIVKKNCASLLIDEVQTGGGPTGKFWCHQYFNLETPPDIVTFSKKMQIGGYFHSLDMKPRQPYRVFNTWMGDPSKLILLETIIRVIKEQNLLENVQKTGKKLKDGLLSLEKEFSHLVNSARGRGTFLAINAVDVKLRDDILKRLRAKGIQGGGCGNSGIRLRPALIFQERHADIFLDKFREVLKETK</sequence>
<comment type="caution">
    <text evidence="18">The sequence shown here is derived from an EMBL/GenBank/DDBJ whole genome shotgun (WGS) entry which is preliminary data.</text>
</comment>
<dbReference type="InterPro" id="IPR015421">
    <property type="entry name" value="PyrdxlP-dep_Trfase_major"/>
</dbReference>
<reference evidence="18 19" key="1">
    <citation type="submission" date="2017-03" db="EMBL/GenBank/DDBJ databases">
        <title>Genome of the blue death feigning beetle - Asbolus verrucosus.</title>
        <authorList>
            <person name="Rider S.D."/>
        </authorList>
    </citation>
    <scope>NUCLEOTIDE SEQUENCE [LARGE SCALE GENOMIC DNA]</scope>
    <source>
        <strain evidence="18">Butters</strain>
        <tissue evidence="18">Head and leg muscle</tissue>
    </source>
</reference>
<comment type="similarity">
    <text evidence="2 13 14">Belongs to the cullin family.</text>
</comment>
<evidence type="ECO:0000313" key="19">
    <source>
        <dbReference type="Proteomes" id="UP000292052"/>
    </source>
</evidence>
<dbReference type="InterPro" id="IPR036390">
    <property type="entry name" value="WH_DNA-bd_sf"/>
</dbReference>
<evidence type="ECO:0000256" key="13">
    <source>
        <dbReference type="PROSITE-ProRule" id="PRU00330"/>
    </source>
</evidence>
<dbReference type="PROSITE" id="PS50069">
    <property type="entry name" value="CULLIN_2"/>
    <property type="match status" value="1"/>
</dbReference>
<dbReference type="InterPro" id="IPR036317">
    <property type="entry name" value="Cullin_homology_sf"/>
</dbReference>
<dbReference type="Pfam" id="PF00888">
    <property type="entry name" value="Cullin"/>
    <property type="match status" value="1"/>
</dbReference>
<dbReference type="InterPro" id="IPR036388">
    <property type="entry name" value="WH-like_DNA-bd_sf"/>
</dbReference>
<evidence type="ECO:0000256" key="6">
    <source>
        <dbReference type="ARBA" id="ARBA00022576"/>
    </source>
</evidence>
<keyword evidence="6 18" id="KW-0032">Aminotransferase</keyword>
<evidence type="ECO:0000259" key="16">
    <source>
        <dbReference type="PROSITE" id="PS50069"/>
    </source>
</evidence>
<dbReference type="Gene3D" id="1.20.1310.10">
    <property type="entry name" value="Cullin Repeats"/>
    <property type="match status" value="3"/>
</dbReference>
<feature type="region of interest" description="Disordered" evidence="15">
    <location>
        <begin position="112"/>
        <end position="147"/>
    </location>
</feature>
<evidence type="ECO:0000256" key="15">
    <source>
        <dbReference type="SAM" id="MobiDB-lite"/>
    </source>
</evidence>
<evidence type="ECO:0000256" key="7">
    <source>
        <dbReference type="ARBA" id="ARBA00022679"/>
    </source>
</evidence>
<keyword evidence="8" id="KW-0663">Pyridoxal phosphate</keyword>
<dbReference type="Pfam" id="PF10545">
    <property type="entry name" value="MADF_DNA_bdg"/>
    <property type="match status" value="1"/>
</dbReference>
<dbReference type="PANTHER" id="PTHR43206:SF1">
    <property type="entry name" value="4-AMINOBUTYRATE AMINOTRANSFERASE, MITOCHONDRIAL"/>
    <property type="match status" value="1"/>
</dbReference>
<organism evidence="18 19">
    <name type="scientific">Asbolus verrucosus</name>
    <name type="common">Desert ironclad beetle</name>
    <dbReference type="NCBI Taxonomy" id="1661398"/>
    <lineage>
        <taxon>Eukaryota</taxon>
        <taxon>Metazoa</taxon>
        <taxon>Ecdysozoa</taxon>
        <taxon>Arthropoda</taxon>
        <taxon>Hexapoda</taxon>
        <taxon>Insecta</taxon>
        <taxon>Pterygota</taxon>
        <taxon>Neoptera</taxon>
        <taxon>Endopterygota</taxon>
        <taxon>Coleoptera</taxon>
        <taxon>Polyphaga</taxon>
        <taxon>Cucujiformia</taxon>
        <taxon>Tenebrionidae</taxon>
        <taxon>Pimeliinae</taxon>
        <taxon>Asbolus</taxon>
    </lineage>
</organism>
<dbReference type="NCBIfam" id="TIGR00699">
    <property type="entry name" value="GABAtrns_euk"/>
    <property type="match status" value="1"/>
</dbReference>
<dbReference type="InterPro" id="IPR015424">
    <property type="entry name" value="PyrdxlP-dep_Trfase"/>
</dbReference>
<dbReference type="InterPro" id="IPR016158">
    <property type="entry name" value="Cullin_homology"/>
</dbReference>
<dbReference type="GO" id="GO:0034386">
    <property type="term" value="F:4-aminobutyrate:2-oxoglutarate transaminase activity"/>
    <property type="evidence" value="ECO:0007669"/>
    <property type="project" value="UniProtKB-EC"/>
</dbReference>
<dbReference type="GO" id="GO:0030170">
    <property type="term" value="F:pyridoxal phosphate binding"/>
    <property type="evidence" value="ECO:0007669"/>
    <property type="project" value="InterPro"/>
</dbReference>
<dbReference type="Gene3D" id="3.90.1150.10">
    <property type="entry name" value="Aspartate Aminotransferase, domain 1"/>
    <property type="match status" value="1"/>
</dbReference>
<accession>A0A482VK33</accession>
<evidence type="ECO:0000256" key="3">
    <source>
        <dbReference type="ARBA" id="ARBA00008954"/>
    </source>
</evidence>
<evidence type="ECO:0000256" key="5">
    <source>
        <dbReference type="ARBA" id="ARBA00012912"/>
    </source>
</evidence>
<dbReference type="Gene3D" id="1.10.10.10">
    <property type="entry name" value="Winged helix-like DNA-binding domain superfamily/Winged helix DNA-binding domain"/>
    <property type="match status" value="1"/>
</dbReference>
<keyword evidence="7 18" id="KW-0808">Transferase</keyword>
<keyword evidence="19" id="KW-1185">Reference proteome</keyword>
<feature type="domain" description="Cullin family profile" evidence="16">
    <location>
        <begin position="389"/>
        <end position="625"/>
    </location>
</feature>
<dbReference type="Pfam" id="PF00202">
    <property type="entry name" value="Aminotran_3"/>
    <property type="match status" value="1"/>
</dbReference>
<dbReference type="InterPro" id="IPR019559">
    <property type="entry name" value="Cullin_neddylation_domain"/>
</dbReference>
<evidence type="ECO:0000313" key="18">
    <source>
        <dbReference type="EMBL" id="RZC33222.1"/>
    </source>
</evidence>
<feature type="compositionally biased region" description="Basic and acidic residues" evidence="15">
    <location>
        <begin position="113"/>
        <end position="125"/>
    </location>
</feature>
<evidence type="ECO:0000259" key="17">
    <source>
        <dbReference type="PROSITE" id="PS51029"/>
    </source>
</evidence>
<dbReference type="FunFam" id="3.40.640.10:FF:000219">
    <property type="entry name" value="Aminotransferase PigE"/>
    <property type="match status" value="1"/>
</dbReference>
<dbReference type="InterPro" id="IPR016159">
    <property type="entry name" value="Cullin_repeat-like_dom_sf"/>
</dbReference>
<dbReference type="GO" id="GO:0047298">
    <property type="term" value="F:(S)-3-amino-2-methylpropionate transaminase activity"/>
    <property type="evidence" value="ECO:0007669"/>
    <property type="project" value="UniProtKB-EC"/>
</dbReference>
<evidence type="ECO:0000256" key="12">
    <source>
        <dbReference type="ARBA" id="ARBA00031787"/>
    </source>
</evidence>
<dbReference type="FunFam" id="1.20.1310.10:FF:000001">
    <property type="entry name" value="Cullin 3"/>
    <property type="match status" value="1"/>
</dbReference>
<dbReference type="Proteomes" id="UP000292052">
    <property type="component" value="Unassembled WGS sequence"/>
</dbReference>
<dbReference type="InterPro" id="IPR006578">
    <property type="entry name" value="MADF-dom"/>
</dbReference>
<evidence type="ECO:0000256" key="10">
    <source>
        <dbReference type="ARBA" id="ARBA00030204"/>
    </source>
</evidence>
<dbReference type="SUPFAM" id="SSF53383">
    <property type="entry name" value="PLP-dependent transferases"/>
    <property type="match status" value="1"/>
</dbReference>
<dbReference type="Gene3D" id="3.30.230.130">
    <property type="entry name" value="Cullin, Chain C, Domain 2"/>
    <property type="match status" value="1"/>
</dbReference>
<evidence type="ECO:0000256" key="14">
    <source>
        <dbReference type="RuleBase" id="RU003829"/>
    </source>
</evidence>
<dbReference type="STRING" id="1661398.A0A482VK33"/>
<evidence type="ECO:0000256" key="11">
    <source>
        <dbReference type="ARBA" id="ARBA00030857"/>
    </source>
</evidence>
<dbReference type="CDD" id="cd00610">
    <property type="entry name" value="OAT_like"/>
    <property type="match status" value="1"/>
</dbReference>
<evidence type="ECO:0000256" key="8">
    <source>
        <dbReference type="ARBA" id="ARBA00022898"/>
    </source>
</evidence>
<dbReference type="InterPro" id="IPR015422">
    <property type="entry name" value="PyrdxlP-dep_Trfase_small"/>
</dbReference>
<evidence type="ECO:0000256" key="4">
    <source>
        <dbReference type="ARBA" id="ARBA00012876"/>
    </source>
</evidence>
<dbReference type="InterPro" id="IPR005814">
    <property type="entry name" value="Aminotrans_3"/>
</dbReference>
<dbReference type="EC" id="2.6.1.22" evidence="4"/>
<evidence type="ECO:0000256" key="1">
    <source>
        <dbReference type="ARBA" id="ARBA00001933"/>
    </source>
</evidence>
<comment type="similarity">
    <text evidence="3">Belongs to the class-III pyridoxal-phosphate-dependent aminotransferase family.</text>
</comment>
<proteinExistence type="inferred from homology"/>
<dbReference type="PANTHER" id="PTHR43206">
    <property type="entry name" value="AMINOTRANSFERASE"/>
    <property type="match status" value="1"/>
</dbReference>
<dbReference type="SMART" id="SM00595">
    <property type="entry name" value="MADF"/>
    <property type="match status" value="1"/>
</dbReference>
<dbReference type="AlphaFoldDB" id="A0A482VK33"/>
<dbReference type="SUPFAM" id="SSF75632">
    <property type="entry name" value="Cullin homology domain"/>
    <property type="match status" value="1"/>
</dbReference>
<dbReference type="EMBL" id="QDEB01090703">
    <property type="protein sequence ID" value="RZC33222.1"/>
    <property type="molecule type" value="Genomic_DNA"/>
</dbReference>